<protein>
    <submittedName>
        <fullName evidence="4">Putative global transcription activator SNF2L1</fullName>
        <ecNumber evidence="4">3.6.1.15</ecNumber>
        <ecNumber evidence="4">3.6.1.3</ecNumber>
    </submittedName>
</protein>
<dbReference type="GO" id="GO:0000785">
    <property type="term" value="C:chromatin"/>
    <property type="evidence" value="ECO:0007669"/>
    <property type="project" value="TreeGrafter"/>
</dbReference>
<dbReference type="GO" id="GO:0034728">
    <property type="term" value="P:nucleosome organization"/>
    <property type="evidence" value="ECO:0007669"/>
    <property type="project" value="TreeGrafter"/>
</dbReference>
<feature type="non-terminal residue" evidence="4">
    <location>
        <position position="1"/>
    </location>
</feature>
<dbReference type="GO" id="GO:0003677">
    <property type="term" value="F:DNA binding"/>
    <property type="evidence" value="ECO:0007669"/>
    <property type="project" value="TreeGrafter"/>
</dbReference>
<dbReference type="Gene3D" id="3.40.50.300">
    <property type="entry name" value="P-loop containing nucleotide triphosphate hydrolases"/>
    <property type="match status" value="1"/>
</dbReference>
<keyword evidence="1 4" id="KW-0378">Hydrolase</keyword>
<dbReference type="EC" id="3.6.1.3" evidence="4"/>
<dbReference type="InterPro" id="IPR001650">
    <property type="entry name" value="Helicase_C-like"/>
</dbReference>
<dbReference type="CDD" id="cd18793">
    <property type="entry name" value="SF2_C_SNF"/>
    <property type="match status" value="1"/>
</dbReference>
<dbReference type="SMART" id="SM00490">
    <property type="entry name" value="HELICc"/>
    <property type="match status" value="1"/>
</dbReference>
<organism evidence="4 5">
    <name type="scientific">Brachionus plicatilis</name>
    <name type="common">Marine rotifer</name>
    <name type="synonym">Brachionus muelleri</name>
    <dbReference type="NCBI Taxonomy" id="10195"/>
    <lineage>
        <taxon>Eukaryota</taxon>
        <taxon>Metazoa</taxon>
        <taxon>Spiralia</taxon>
        <taxon>Gnathifera</taxon>
        <taxon>Rotifera</taxon>
        <taxon>Eurotatoria</taxon>
        <taxon>Monogononta</taxon>
        <taxon>Pseudotrocha</taxon>
        <taxon>Ploima</taxon>
        <taxon>Brachionidae</taxon>
        <taxon>Brachionus</taxon>
    </lineage>
</organism>
<reference evidence="4 5" key="1">
    <citation type="journal article" date="2018" name="Sci. Rep.">
        <title>Genomic signatures of local adaptation to the degree of environmental predictability in rotifers.</title>
        <authorList>
            <person name="Franch-Gras L."/>
            <person name="Hahn C."/>
            <person name="Garcia-Roger E.M."/>
            <person name="Carmona M.J."/>
            <person name="Serra M."/>
            <person name="Gomez A."/>
        </authorList>
    </citation>
    <scope>NUCLEOTIDE SEQUENCE [LARGE SCALE GENOMIC DNA]</scope>
    <source>
        <strain evidence="4">HYR1</strain>
    </source>
</reference>
<evidence type="ECO:0000256" key="1">
    <source>
        <dbReference type="ARBA" id="ARBA00022801"/>
    </source>
</evidence>
<dbReference type="PROSITE" id="PS51194">
    <property type="entry name" value="HELICASE_CTER"/>
    <property type="match status" value="1"/>
</dbReference>
<dbReference type="EC" id="3.6.1.15" evidence="4"/>
<dbReference type="GO" id="GO:0005634">
    <property type="term" value="C:nucleus"/>
    <property type="evidence" value="ECO:0007669"/>
    <property type="project" value="TreeGrafter"/>
</dbReference>
<proteinExistence type="predicted"/>
<dbReference type="Proteomes" id="UP000276133">
    <property type="component" value="Unassembled WGS sequence"/>
</dbReference>
<dbReference type="PANTHER" id="PTHR45623">
    <property type="entry name" value="CHROMODOMAIN-HELICASE-DNA-BINDING PROTEIN 3-RELATED-RELATED"/>
    <property type="match status" value="1"/>
</dbReference>
<evidence type="ECO:0000313" key="4">
    <source>
        <dbReference type="EMBL" id="RMZ94961.1"/>
    </source>
</evidence>
<dbReference type="GO" id="GO:0005524">
    <property type="term" value="F:ATP binding"/>
    <property type="evidence" value="ECO:0007669"/>
    <property type="project" value="InterPro"/>
</dbReference>
<evidence type="ECO:0000313" key="5">
    <source>
        <dbReference type="Proteomes" id="UP000276133"/>
    </source>
</evidence>
<dbReference type="InterPro" id="IPR049730">
    <property type="entry name" value="SNF2/RAD54-like_C"/>
</dbReference>
<dbReference type="STRING" id="10195.A0A3M7P795"/>
<feature type="domain" description="Helicase C-terminal" evidence="3">
    <location>
        <begin position="79"/>
        <end position="225"/>
    </location>
</feature>
<accession>A0A3M7P795</accession>
<dbReference type="SUPFAM" id="SSF52540">
    <property type="entry name" value="P-loop containing nucleoside triphosphate hydrolases"/>
    <property type="match status" value="1"/>
</dbReference>
<name>A0A3M7P795_BRAPC</name>
<dbReference type="AlphaFoldDB" id="A0A3M7P795"/>
<dbReference type="InterPro" id="IPR000330">
    <property type="entry name" value="SNF2_N"/>
</dbReference>
<gene>
    <name evidence="4" type="ORF">BpHYR1_049636</name>
</gene>
<dbReference type="GO" id="GO:0140658">
    <property type="term" value="F:ATP-dependent chromatin remodeler activity"/>
    <property type="evidence" value="ECO:0007669"/>
    <property type="project" value="TreeGrafter"/>
</dbReference>
<dbReference type="GO" id="GO:0016887">
    <property type="term" value="F:ATP hydrolysis activity"/>
    <property type="evidence" value="ECO:0007669"/>
    <property type="project" value="TreeGrafter"/>
</dbReference>
<sequence length="225" mass="25782">TKLYVGLSAIQRQLYTKILLKDFDLLNAGPGKTDKVRLLNTIMQLRKVCNHPYLFDGVEPGPPYTTDQHLVDSCGKMVLLDKLLTRLKQQGHRVLIFTQMTKVLDILEDYCLWKGHDYCRLDGSTDHEIRTQSIAAFNAPQSTKFIYMLSTRAGGLGINLMTADTVIIYDSDWNPQSDLQAMDRAHRIGQTKTVRVFRLITDNTVDERIIYRAETKLRLDHVVIQ</sequence>
<dbReference type="Pfam" id="PF00176">
    <property type="entry name" value="SNF2-rel_dom"/>
    <property type="match status" value="1"/>
</dbReference>
<dbReference type="EMBL" id="REGN01012704">
    <property type="protein sequence ID" value="RMZ94961.1"/>
    <property type="molecule type" value="Genomic_DNA"/>
</dbReference>
<keyword evidence="5" id="KW-1185">Reference proteome</keyword>
<feature type="non-terminal residue" evidence="4">
    <location>
        <position position="225"/>
    </location>
</feature>
<keyword evidence="2" id="KW-0539">Nucleus</keyword>
<evidence type="ECO:0000256" key="2">
    <source>
        <dbReference type="ARBA" id="ARBA00023242"/>
    </source>
</evidence>
<evidence type="ECO:0000259" key="3">
    <source>
        <dbReference type="PROSITE" id="PS51194"/>
    </source>
</evidence>
<dbReference type="Pfam" id="PF00271">
    <property type="entry name" value="Helicase_C"/>
    <property type="match status" value="1"/>
</dbReference>
<dbReference type="OrthoDB" id="5857104at2759"/>
<dbReference type="InterPro" id="IPR027417">
    <property type="entry name" value="P-loop_NTPase"/>
</dbReference>
<dbReference type="GO" id="GO:0042393">
    <property type="term" value="F:histone binding"/>
    <property type="evidence" value="ECO:0007669"/>
    <property type="project" value="TreeGrafter"/>
</dbReference>
<comment type="caution">
    <text evidence="4">The sequence shown here is derived from an EMBL/GenBank/DDBJ whole genome shotgun (WGS) entry which is preliminary data.</text>
</comment>
<dbReference type="PANTHER" id="PTHR45623:SF49">
    <property type="entry name" value="SWI_SNF-RELATED MATRIX-ASSOCIATED ACTIN-DEPENDENT REGULATOR OF CHROMATIN SUBFAMILY A MEMBER 5"/>
    <property type="match status" value="1"/>
</dbReference>
<dbReference type="GO" id="GO:0003682">
    <property type="term" value="F:chromatin binding"/>
    <property type="evidence" value="ECO:0007669"/>
    <property type="project" value="TreeGrafter"/>
</dbReference>